<keyword evidence="4" id="KW-1185">Reference proteome</keyword>
<dbReference type="InterPro" id="IPR011978">
    <property type="entry name" value="YgfB-like"/>
</dbReference>
<evidence type="ECO:0000313" key="4">
    <source>
        <dbReference type="Proteomes" id="UP001236500"/>
    </source>
</evidence>
<dbReference type="RefSeq" id="WP_280319158.1">
    <property type="nucleotide sequence ID" value="NZ_CP118605.1"/>
</dbReference>
<dbReference type="SUPFAM" id="SSF101327">
    <property type="entry name" value="YgfB-like"/>
    <property type="match status" value="1"/>
</dbReference>
<protein>
    <submittedName>
        <fullName evidence="3">UPF0149 family protein</fullName>
    </submittedName>
</protein>
<dbReference type="PANTHER" id="PTHR37528">
    <property type="entry name" value="UPF0149 PROTEIN YGFB"/>
    <property type="match status" value="1"/>
</dbReference>
<comment type="similarity">
    <text evidence="1">Belongs to the UPF0149 family.</text>
</comment>
<sequence>MSSAKISFDNLANQIVAAGGHIGPSELHGFICGLLATGERPDKSRWQKELAEFLDLDAVPADLARDAQNLVQDSLTELSDSDFSFQLLLSSSDDLAERGQTLCLWCAGFLHGFGIGKFSAELLPTSSEALKDIAEIAQLDASAMESDAEQERQLFEVQEYVRMAALNVFVECNAGQQAKEAAGSARKHDGDSDGAGGGENGKPDGPTVH</sequence>
<dbReference type="Pfam" id="PF03695">
    <property type="entry name" value="UPF0149"/>
    <property type="match status" value="1"/>
</dbReference>
<reference evidence="3 4" key="1">
    <citation type="submission" date="2023-02" db="EMBL/GenBank/DDBJ databases">
        <title>Description and genomic characterization of Microbulbifer bruguierae sp. nov., isolated from the sediment of mangrove plant Bruguiera sexangula.</title>
        <authorList>
            <person name="Long M."/>
        </authorList>
    </citation>
    <scope>NUCLEOTIDE SEQUENCE [LARGE SCALE GENOMIC DNA]</scope>
    <source>
        <strain evidence="3 4">H12</strain>
    </source>
</reference>
<dbReference type="InterPro" id="IPR036255">
    <property type="entry name" value="YgfB-like_sf"/>
</dbReference>
<feature type="region of interest" description="Disordered" evidence="2">
    <location>
        <begin position="180"/>
        <end position="209"/>
    </location>
</feature>
<dbReference type="Proteomes" id="UP001236500">
    <property type="component" value="Chromosome"/>
</dbReference>
<dbReference type="PANTHER" id="PTHR37528:SF1">
    <property type="entry name" value="UPF0149 PROTEIN YGFB"/>
    <property type="match status" value="1"/>
</dbReference>
<organism evidence="3 4">
    <name type="scientific">Microbulbifer bruguierae</name>
    <dbReference type="NCBI Taxonomy" id="3029061"/>
    <lineage>
        <taxon>Bacteria</taxon>
        <taxon>Pseudomonadati</taxon>
        <taxon>Pseudomonadota</taxon>
        <taxon>Gammaproteobacteria</taxon>
        <taxon>Cellvibrionales</taxon>
        <taxon>Microbulbiferaceae</taxon>
        <taxon>Microbulbifer</taxon>
    </lineage>
</organism>
<name>A0ABY8NAK8_9GAMM</name>
<evidence type="ECO:0000313" key="3">
    <source>
        <dbReference type="EMBL" id="WGL15936.1"/>
    </source>
</evidence>
<dbReference type="EMBL" id="CP118605">
    <property type="protein sequence ID" value="WGL15936.1"/>
    <property type="molecule type" value="Genomic_DNA"/>
</dbReference>
<evidence type="ECO:0000256" key="1">
    <source>
        <dbReference type="ARBA" id="ARBA00038308"/>
    </source>
</evidence>
<dbReference type="Gene3D" id="1.20.120.740">
    <property type="entry name" value="YgfB uncharacterised protein family UPF0149, PF03695"/>
    <property type="match status" value="1"/>
</dbReference>
<accession>A0ABY8NAK8</accession>
<evidence type="ECO:0000256" key="2">
    <source>
        <dbReference type="SAM" id="MobiDB-lite"/>
    </source>
</evidence>
<proteinExistence type="inferred from homology"/>
<gene>
    <name evidence="3" type="ORF">PVT68_14305</name>
</gene>